<sequence>MTTKGPDGAALARFPVVRYQNSCYLFWVAERLLQNATAPCRLEAESDGTGFLAQLDRVFLLSEEFPVGKRKRKNHMGEEEEEEPHGGRGRTTWRKKKNHMGERKRKNHRVGRGRGGTRLMVMNVIMEDVLLSHAHWSVNPPQEVDPIKSPQRM</sequence>
<evidence type="ECO:0000313" key="3">
    <source>
        <dbReference type="Proteomes" id="UP000314294"/>
    </source>
</evidence>
<protein>
    <submittedName>
        <fullName evidence="2">Uncharacterized protein</fullName>
    </submittedName>
</protein>
<dbReference type="AlphaFoldDB" id="A0A4Z2FV63"/>
<evidence type="ECO:0000256" key="1">
    <source>
        <dbReference type="SAM" id="MobiDB-lite"/>
    </source>
</evidence>
<name>A0A4Z2FV63_9TELE</name>
<reference evidence="2 3" key="1">
    <citation type="submission" date="2019-03" db="EMBL/GenBank/DDBJ databases">
        <title>First draft genome of Liparis tanakae, snailfish: a comprehensive survey of snailfish specific genes.</title>
        <authorList>
            <person name="Kim W."/>
            <person name="Song I."/>
            <person name="Jeong J.-H."/>
            <person name="Kim D."/>
            <person name="Kim S."/>
            <person name="Ryu S."/>
            <person name="Song J.Y."/>
            <person name="Lee S.K."/>
        </authorList>
    </citation>
    <scope>NUCLEOTIDE SEQUENCE [LARGE SCALE GENOMIC DNA]</scope>
    <source>
        <tissue evidence="2">Muscle</tissue>
    </source>
</reference>
<feature type="region of interest" description="Disordered" evidence="1">
    <location>
        <begin position="69"/>
        <end position="113"/>
    </location>
</feature>
<dbReference type="Proteomes" id="UP000314294">
    <property type="component" value="Unassembled WGS sequence"/>
</dbReference>
<proteinExistence type="predicted"/>
<dbReference type="EMBL" id="SRLO01000885">
    <property type="protein sequence ID" value="TNN44770.1"/>
    <property type="molecule type" value="Genomic_DNA"/>
</dbReference>
<organism evidence="2 3">
    <name type="scientific">Liparis tanakae</name>
    <name type="common">Tanaka's snailfish</name>
    <dbReference type="NCBI Taxonomy" id="230148"/>
    <lineage>
        <taxon>Eukaryota</taxon>
        <taxon>Metazoa</taxon>
        <taxon>Chordata</taxon>
        <taxon>Craniata</taxon>
        <taxon>Vertebrata</taxon>
        <taxon>Euteleostomi</taxon>
        <taxon>Actinopterygii</taxon>
        <taxon>Neopterygii</taxon>
        <taxon>Teleostei</taxon>
        <taxon>Neoteleostei</taxon>
        <taxon>Acanthomorphata</taxon>
        <taxon>Eupercaria</taxon>
        <taxon>Perciformes</taxon>
        <taxon>Cottioidei</taxon>
        <taxon>Cottales</taxon>
        <taxon>Liparidae</taxon>
        <taxon>Liparis</taxon>
    </lineage>
</organism>
<comment type="caution">
    <text evidence="2">The sequence shown here is derived from an EMBL/GenBank/DDBJ whole genome shotgun (WGS) entry which is preliminary data.</text>
</comment>
<evidence type="ECO:0000313" key="2">
    <source>
        <dbReference type="EMBL" id="TNN44770.1"/>
    </source>
</evidence>
<gene>
    <name evidence="2" type="ORF">EYF80_045019</name>
</gene>
<feature type="compositionally biased region" description="Basic residues" evidence="1">
    <location>
        <begin position="87"/>
        <end position="112"/>
    </location>
</feature>
<accession>A0A4Z2FV63</accession>
<dbReference type="OrthoDB" id="6351423at2759"/>
<keyword evidence="3" id="KW-1185">Reference proteome</keyword>